<evidence type="ECO:0000313" key="16">
    <source>
        <dbReference type="EMBL" id="GMR50854.1"/>
    </source>
</evidence>
<evidence type="ECO:0000256" key="5">
    <source>
        <dbReference type="ARBA" id="ARBA00022723"/>
    </source>
</evidence>
<sequence length="1115" mass="123320">LSKSRMADLDDDVYGGGGGALTFIETVDDCGDLPAATQDSQFDYRDFTAATQQAQLLQLKPHDRHHADLTTSGDGIQTATDDLQFQDVDEEGVAMPDNLPSHACSYCGVHESSSVAQCSVCKKWFCNGKGATTGSHLVHHMVRSQHKELCLHKENELGETQLECFQCGARNVFQLGFIPAKADYVLVILCRSPCAQQASQMGENWVSDDWTPLVQEKALLSWLVAVPSQAVQARARQIKAAQIFKLEDVWKENPKASLEDIEKVGYSSELETVPLAYQDAFQYRRIFAALVEEEAEYDRKMKESQTQTVGHVRWDVGLNKKHIAYFKLPKFQEGSMKLMIGDELRLKHLQTMNGQPWERTGQVFKIPDNHTDEIGLEIRAGYNERMPTDMRINYTCEVVWNGASFLRQTSALNLLQNDEKCVSPYIYHKLMGHDVDDIMFKVKLPGRFSAPGLPELNPSQIAAVRMVLPRPLSLIQGPPGTGKTVTSATIVFHLAKQTNGQVLVCAPSNVAVDQLAEKIHATGLKVVRVCAVSRETLGTNIEFLTLHNQLKFVKGAAELKKLQQLKDEMGGLDEADLSRYTKLKRIQEAELLMAADVICCTASTAADPRVSKLRIKCVLIDESTQATEPEVLIPIVRGVRQLILVGDHCQLGPVVMSKKAAKAGLTQSLFERLVMLGNRLSVCRVQYRMHPVLSAFPSNVFYEGSLQNGVTEASELSRGVDWRWPVPDRPMMFWSCYGKEEMSASGTSFLNRAEAANVEKIASRLIKGGMRPSQIGIVTPYEGQRAYIVQYMQTQGSLNTKLLLDLEIANVDAFQGREKDVIIVTCVRSNDNNGVGFLNDPRRLNVAITRAKYGLVVIGNAKVLSSQPLWHDLLSSFLERGLVVEGPLNNLTRSPLILPKRREEPSLSQLQQRQHKPDRMQYTLPEYRNRPVPMEMRSGNSHLDMFDPASSINSHNLQHSAAGLSVPLHMLHTSGAQSSRARGAPAAAWPPMQSGIGAGGSRPPPSSGGRRYGVGTRPNASSHGLYENAYASQASQLENGTGMFADPSQLTGWTQSQSQQDYGGRSLGMASQQLQHGGVRRTGTSQSQMTQNQDDLYSQQDHILHGVDSLMLSQN</sequence>
<organism evidence="16 17">
    <name type="scientific">Pristionchus mayeri</name>
    <dbReference type="NCBI Taxonomy" id="1317129"/>
    <lineage>
        <taxon>Eukaryota</taxon>
        <taxon>Metazoa</taxon>
        <taxon>Ecdysozoa</taxon>
        <taxon>Nematoda</taxon>
        <taxon>Chromadorea</taxon>
        <taxon>Rhabditida</taxon>
        <taxon>Rhabditina</taxon>
        <taxon>Diplogasteromorpha</taxon>
        <taxon>Diplogasteroidea</taxon>
        <taxon>Neodiplogasteridae</taxon>
        <taxon>Pristionchus</taxon>
    </lineage>
</organism>
<keyword evidence="7 13" id="KW-0863">Zinc-finger</keyword>
<feature type="region of interest" description="CC/SHH/C" evidence="13">
    <location>
        <begin position="118"/>
        <end position="146"/>
    </location>
</feature>
<dbReference type="CDD" id="cd18808">
    <property type="entry name" value="SF1_C_Upf1"/>
    <property type="match status" value="1"/>
</dbReference>
<reference evidence="17" key="1">
    <citation type="submission" date="2022-10" db="EMBL/GenBank/DDBJ databases">
        <title>Genome assembly of Pristionchus species.</title>
        <authorList>
            <person name="Yoshida K."/>
            <person name="Sommer R.J."/>
        </authorList>
    </citation>
    <scope>NUCLEOTIDE SEQUENCE [LARGE SCALE GENOMIC DNA]</scope>
    <source>
        <strain evidence="17">RS5460</strain>
    </source>
</reference>
<evidence type="ECO:0000256" key="14">
    <source>
        <dbReference type="SAM" id="MobiDB-lite"/>
    </source>
</evidence>
<dbReference type="Pfam" id="PF13086">
    <property type="entry name" value="AAA_11"/>
    <property type="match status" value="2"/>
</dbReference>
<dbReference type="GO" id="GO:0005524">
    <property type="term" value="F:ATP binding"/>
    <property type="evidence" value="ECO:0007669"/>
    <property type="project" value="UniProtKB-KW"/>
</dbReference>
<dbReference type="SUPFAM" id="SSF52540">
    <property type="entry name" value="P-loop containing nucleoside triphosphate hydrolases"/>
    <property type="match status" value="1"/>
</dbReference>
<dbReference type="InterPro" id="IPR040812">
    <property type="entry name" value="UPF1_1B_dom"/>
</dbReference>
<evidence type="ECO:0000256" key="13">
    <source>
        <dbReference type="PROSITE-ProRule" id="PRU01341"/>
    </source>
</evidence>
<dbReference type="EC" id="3.6.4.12" evidence="3"/>
<dbReference type="GO" id="GO:0016787">
    <property type="term" value="F:hydrolase activity"/>
    <property type="evidence" value="ECO:0007669"/>
    <property type="project" value="UniProtKB-KW"/>
</dbReference>
<keyword evidence="11" id="KW-0067">ATP-binding</keyword>
<feature type="region of interest" description="Disordered" evidence="14">
    <location>
        <begin position="974"/>
        <end position="1023"/>
    </location>
</feature>
<dbReference type="GO" id="GO:0005737">
    <property type="term" value="C:cytoplasm"/>
    <property type="evidence" value="ECO:0007669"/>
    <property type="project" value="UniProtKB-SubCell"/>
</dbReference>
<dbReference type="InterPro" id="IPR041677">
    <property type="entry name" value="DNA2/NAM7_AAA_11"/>
</dbReference>
<feature type="compositionally biased region" description="Polar residues" evidence="14">
    <location>
        <begin position="1048"/>
        <end position="1061"/>
    </location>
</feature>
<evidence type="ECO:0000256" key="8">
    <source>
        <dbReference type="ARBA" id="ARBA00022801"/>
    </source>
</evidence>
<dbReference type="Gene3D" id="2.40.30.230">
    <property type="match status" value="1"/>
</dbReference>
<dbReference type="GO" id="GO:0003723">
    <property type="term" value="F:RNA binding"/>
    <property type="evidence" value="ECO:0007669"/>
    <property type="project" value="InterPro"/>
</dbReference>
<gene>
    <name evidence="16" type="ORF">PMAYCL1PPCAC_21049</name>
</gene>
<dbReference type="Gene3D" id="6.10.140.1240">
    <property type="match status" value="1"/>
</dbReference>
<feature type="domain" description="Upf1" evidence="15">
    <location>
        <begin position="96"/>
        <end position="253"/>
    </location>
</feature>
<accession>A0AAN5CUI7</accession>
<dbReference type="CDD" id="cd21407">
    <property type="entry name" value="1B_UPF1-like"/>
    <property type="match status" value="1"/>
</dbReference>
<comment type="catalytic activity">
    <reaction evidence="12">
        <text>ATP + H2O = ADP + phosphate + H(+)</text>
        <dbReference type="Rhea" id="RHEA:13065"/>
        <dbReference type="ChEBI" id="CHEBI:15377"/>
        <dbReference type="ChEBI" id="CHEBI:15378"/>
        <dbReference type="ChEBI" id="CHEBI:30616"/>
        <dbReference type="ChEBI" id="CHEBI:43474"/>
        <dbReference type="ChEBI" id="CHEBI:456216"/>
        <dbReference type="EC" id="3.6.4.12"/>
    </reaction>
    <physiologicalReaction direction="left-to-right" evidence="12">
        <dbReference type="Rhea" id="RHEA:13066"/>
    </physiologicalReaction>
</comment>
<dbReference type="GO" id="GO:0003724">
    <property type="term" value="F:RNA helicase activity"/>
    <property type="evidence" value="ECO:0007669"/>
    <property type="project" value="InterPro"/>
</dbReference>
<comment type="subcellular location">
    <subcellularLocation>
        <location evidence="1">Cytoplasm</location>
    </subcellularLocation>
</comment>
<feature type="compositionally biased region" description="Polar residues" evidence="14">
    <location>
        <begin position="1082"/>
        <end position="1094"/>
    </location>
</feature>
<evidence type="ECO:0000256" key="12">
    <source>
        <dbReference type="ARBA" id="ARBA00048432"/>
    </source>
</evidence>
<dbReference type="Pfam" id="PF13087">
    <property type="entry name" value="AAA_12"/>
    <property type="match status" value="1"/>
</dbReference>
<dbReference type="InterPro" id="IPR018999">
    <property type="entry name" value="UPF1_CH/ZBD"/>
</dbReference>
<evidence type="ECO:0000256" key="10">
    <source>
        <dbReference type="ARBA" id="ARBA00022833"/>
    </source>
</evidence>
<dbReference type="Proteomes" id="UP001328107">
    <property type="component" value="Unassembled WGS sequence"/>
</dbReference>
<dbReference type="CDD" id="cd18039">
    <property type="entry name" value="DEXXQc_UPF1"/>
    <property type="match status" value="1"/>
</dbReference>
<evidence type="ECO:0000256" key="2">
    <source>
        <dbReference type="ARBA" id="ARBA00007913"/>
    </source>
</evidence>
<feature type="region of interest" description="C3H" evidence="13">
    <location>
        <begin position="104"/>
        <end position="136"/>
    </location>
</feature>
<feature type="region of interest" description="Disordered" evidence="14">
    <location>
        <begin position="1040"/>
        <end position="1094"/>
    </location>
</feature>
<dbReference type="Pfam" id="PF18141">
    <property type="entry name" value="UPF1_1B_dom"/>
    <property type="match status" value="1"/>
</dbReference>
<keyword evidence="5 13" id="KW-0479">Metal-binding</keyword>
<dbReference type="SMART" id="SM00487">
    <property type="entry name" value="DEXDc"/>
    <property type="match status" value="1"/>
</dbReference>
<dbReference type="Pfam" id="PF09416">
    <property type="entry name" value="UPF1_Zn_bind"/>
    <property type="match status" value="1"/>
</dbReference>
<dbReference type="FunFam" id="3.40.50.300:FF:000097">
    <property type="entry name" value="Regulator of nonsense transcripts 1"/>
    <property type="match status" value="1"/>
</dbReference>
<evidence type="ECO:0000313" key="17">
    <source>
        <dbReference type="Proteomes" id="UP001328107"/>
    </source>
</evidence>
<dbReference type="InterPro" id="IPR045055">
    <property type="entry name" value="DNA2/NAM7-like"/>
</dbReference>
<evidence type="ECO:0000256" key="4">
    <source>
        <dbReference type="ARBA" id="ARBA00022490"/>
    </source>
</evidence>
<dbReference type="CDD" id="cd21400">
    <property type="entry name" value="ZBD_UPF1-like"/>
    <property type="match status" value="1"/>
</dbReference>
<keyword evidence="10 13" id="KW-0862">Zinc</keyword>
<dbReference type="PANTHER" id="PTHR10887:SF364">
    <property type="entry name" value="REGULATOR OF NONSENSE TRANSCRIPTS 1"/>
    <property type="match status" value="1"/>
</dbReference>
<evidence type="ECO:0000256" key="9">
    <source>
        <dbReference type="ARBA" id="ARBA00022806"/>
    </source>
</evidence>
<keyword evidence="6" id="KW-0547">Nucleotide-binding</keyword>
<feature type="compositionally biased region" description="Low complexity" evidence="14">
    <location>
        <begin position="974"/>
        <end position="995"/>
    </location>
</feature>
<feature type="non-terminal residue" evidence="16">
    <location>
        <position position="1"/>
    </location>
</feature>
<evidence type="ECO:0000256" key="7">
    <source>
        <dbReference type="ARBA" id="ARBA00022771"/>
    </source>
</evidence>
<dbReference type="Gene3D" id="3.40.50.300">
    <property type="entry name" value="P-loop containing nucleotide triphosphate hydrolases"/>
    <property type="match status" value="2"/>
</dbReference>
<dbReference type="InterPro" id="IPR027417">
    <property type="entry name" value="P-loop_NTPase"/>
</dbReference>
<name>A0AAN5CUI7_9BILA</name>
<dbReference type="PROSITE" id="PS51997">
    <property type="entry name" value="UPF1_CH_RICH"/>
    <property type="match status" value="1"/>
</dbReference>
<dbReference type="GO" id="GO:0000184">
    <property type="term" value="P:nuclear-transcribed mRNA catabolic process, nonsense-mediated decay"/>
    <property type="evidence" value="ECO:0007669"/>
    <property type="project" value="InterPro"/>
</dbReference>
<protein>
    <recommendedName>
        <fullName evidence="3">DNA helicase</fullName>
        <ecNumber evidence="3">3.6.4.12</ecNumber>
    </recommendedName>
</protein>
<dbReference type="AlphaFoldDB" id="A0AAN5CUI7"/>
<evidence type="ECO:0000256" key="6">
    <source>
        <dbReference type="ARBA" id="ARBA00022741"/>
    </source>
</evidence>
<proteinExistence type="inferred from homology"/>
<evidence type="ECO:0000259" key="15">
    <source>
        <dbReference type="PROSITE" id="PS51997"/>
    </source>
</evidence>
<keyword evidence="8" id="KW-0378">Hydrolase</keyword>
<dbReference type="InterPro" id="IPR014001">
    <property type="entry name" value="Helicase_ATP-bd"/>
</dbReference>
<keyword evidence="4" id="KW-0963">Cytoplasm</keyword>
<keyword evidence="9" id="KW-0347">Helicase</keyword>
<dbReference type="GO" id="GO:0008270">
    <property type="term" value="F:zinc ion binding"/>
    <property type="evidence" value="ECO:0007669"/>
    <property type="project" value="UniProtKB-UniRule"/>
</dbReference>
<dbReference type="EMBL" id="BTRK01000005">
    <property type="protein sequence ID" value="GMR50854.1"/>
    <property type="molecule type" value="Genomic_DNA"/>
</dbReference>
<evidence type="ECO:0000256" key="3">
    <source>
        <dbReference type="ARBA" id="ARBA00012551"/>
    </source>
</evidence>
<keyword evidence="17" id="KW-1185">Reference proteome</keyword>
<feature type="region of interest" description="C4" evidence="13">
    <location>
        <begin position="164"/>
        <end position="194"/>
    </location>
</feature>
<dbReference type="InterPro" id="IPR047187">
    <property type="entry name" value="SF1_C_Upf1"/>
</dbReference>
<comment type="caution">
    <text evidence="16">The sequence shown here is derived from an EMBL/GenBank/DDBJ whole genome shotgun (WGS) entry which is preliminary data.</text>
</comment>
<dbReference type="PANTHER" id="PTHR10887">
    <property type="entry name" value="DNA2/NAM7 HELICASE FAMILY"/>
    <property type="match status" value="1"/>
</dbReference>
<comment type="similarity">
    <text evidence="2">Belongs to the DNA2/NAM7 helicase family.</text>
</comment>
<evidence type="ECO:0000256" key="11">
    <source>
        <dbReference type="ARBA" id="ARBA00022840"/>
    </source>
</evidence>
<dbReference type="GO" id="GO:0003678">
    <property type="term" value="F:DNA helicase activity"/>
    <property type="evidence" value="ECO:0007669"/>
    <property type="project" value="UniProtKB-EC"/>
</dbReference>
<evidence type="ECO:0000256" key="1">
    <source>
        <dbReference type="ARBA" id="ARBA00004496"/>
    </source>
</evidence>
<dbReference type="InterPro" id="IPR041679">
    <property type="entry name" value="DNA2/NAM7-like_C"/>
</dbReference>